<proteinExistence type="predicted"/>
<accession>A0A1I8BWX9</accession>
<sequence>MTDNNNNRQPTKAMRMSTLLELQSTPCGTRLGKCCGRVTKIYKSPAKTTLILSCDDEEVCVVTGFHSTKGVADVLKDCIVGKIVKFQLLKAQRFDEARFDGKRLYQTKLLYEFVIQSSTSISVSEADSVHVESIGDLTKAGIYGFTCVLADPFMAVDGILYAVVGDVQNNRADFHLNGADSSKEFEALTKGTALEITRAFVTIEGIDVYSLNYLLNLDQCITVKANASDVRVLKKMFAIGPLLVTASKVY</sequence>
<evidence type="ECO:0000313" key="1">
    <source>
        <dbReference type="Proteomes" id="UP000095281"/>
    </source>
</evidence>
<dbReference type="WBParaSite" id="MhA1_Contig759.frz3.gene6">
    <property type="protein sequence ID" value="MhA1_Contig759.frz3.gene6"/>
    <property type="gene ID" value="MhA1_Contig759.frz3.gene6"/>
</dbReference>
<name>A0A1I8BWX9_MELHA</name>
<reference evidence="2" key="1">
    <citation type="submission" date="2016-11" db="UniProtKB">
        <authorList>
            <consortium name="WormBaseParasite"/>
        </authorList>
    </citation>
    <scope>IDENTIFICATION</scope>
</reference>
<protein>
    <submittedName>
        <fullName evidence="2">Uncharacterized protein</fullName>
    </submittedName>
</protein>
<organism evidence="1 2">
    <name type="scientific">Meloidogyne hapla</name>
    <name type="common">Root-knot nematode worm</name>
    <dbReference type="NCBI Taxonomy" id="6305"/>
    <lineage>
        <taxon>Eukaryota</taxon>
        <taxon>Metazoa</taxon>
        <taxon>Ecdysozoa</taxon>
        <taxon>Nematoda</taxon>
        <taxon>Chromadorea</taxon>
        <taxon>Rhabditida</taxon>
        <taxon>Tylenchina</taxon>
        <taxon>Tylenchomorpha</taxon>
        <taxon>Tylenchoidea</taxon>
        <taxon>Meloidogynidae</taxon>
        <taxon>Meloidogyninae</taxon>
        <taxon>Meloidogyne</taxon>
    </lineage>
</organism>
<dbReference type="Proteomes" id="UP000095281">
    <property type="component" value="Unplaced"/>
</dbReference>
<dbReference type="AlphaFoldDB" id="A0A1I8BWX9"/>
<evidence type="ECO:0000313" key="2">
    <source>
        <dbReference type="WBParaSite" id="MhA1_Contig759.frz3.gene6"/>
    </source>
</evidence>
<keyword evidence="1" id="KW-1185">Reference proteome</keyword>